<dbReference type="STRING" id="157652.A0A371G1E5"/>
<dbReference type="AlphaFoldDB" id="A0A371G1E5"/>
<dbReference type="CDD" id="cd09272">
    <property type="entry name" value="RNase_HI_RT_Ty1"/>
    <property type="match status" value="1"/>
</dbReference>
<protein>
    <submittedName>
        <fullName evidence="1">Copia protein</fullName>
    </submittedName>
</protein>
<proteinExistence type="predicted"/>
<name>A0A371G1E5_MUCPR</name>
<accession>A0A371G1E5</accession>
<dbReference type="EMBL" id="QJKJ01007077">
    <property type="protein sequence ID" value="RDX84341.1"/>
    <property type="molecule type" value="Genomic_DNA"/>
</dbReference>
<keyword evidence="2" id="KW-1185">Reference proteome</keyword>
<evidence type="ECO:0000313" key="1">
    <source>
        <dbReference type="EMBL" id="RDX84341.1"/>
    </source>
</evidence>
<sequence>MFLLNDIINEKIYVKQPPSFESDVFSNHVSKHKKVDQTRYRVYAYVHVFKLILDNHISQQLNISSDIINAIMMPIVLEIEFREKGPIEDSPRQKQNIYQLHIAALNFSRSSINLRTMPFFKSYLSKNPILHYRAKHIEIKHHFIRDYIQKGILDMKFTSIDEQLADIFTKLFLKIISFISEIFS</sequence>
<organism evidence="1 2">
    <name type="scientific">Mucuna pruriens</name>
    <name type="common">Velvet bean</name>
    <name type="synonym">Dolichos pruriens</name>
    <dbReference type="NCBI Taxonomy" id="157652"/>
    <lineage>
        <taxon>Eukaryota</taxon>
        <taxon>Viridiplantae</taxon>
        <taxon>Streptophyta</taxon>
        <taxon>Embryophyta</taxon>
        <taxon>Tracheophyta</taxon>
        <taxon>Spermatophyta</taxon>
        <taxon>Magnoliopsida</taxon>
        <taxon>eudicotyledons</taxon>
        <taxon>Gunneridae</taxon>
        <taxon>Pentapetalae</taxon>
        <taxon>rosids</taxon>
        <taxon>fabids</taxon>
        <taxon>Fabales</taxon>
        <taxon>Fabaceae</taxon>
        <taxon>Papilionoideae</taxon>
        <taxon>50 kb inversion clade</taxon>
        <taxon>NPAAA clade</taxon>
        <taxon>indigoferoid/millettioid clade</taxon>
        <taxon>Phaseoleae</taxon>
        <taxon>Mucuna</taxon>
    </lineage>
</organism>
<gene>
    <name evidence="1" type="primary">GIP</name>
    <name evidence="1" type="ORF">CR513_34627</name>
</gene>
<feature type="non-terminal residue" evidence="1">
    <location>
        <position position="1"/>
    </location>
</feature>
<dbReference type="Proteomes" id="UP000257109">
    <property type="component" value="Unassembled WGS sequence"/>
</dbReference>
<reference evidence="1" key="1">
    <citation type="submission" date="2018-05" db="EMBL/GenBank/DDBJ databases">
        <title>Draft genome of Mucuna pruriens seed.</title>
        <authorList>
            <person name="Nnadi N.E."/>
            <person name="Vos R."/>
            <person name="Hasami M.H."/>
            <person name="Devisetty U.K."/>
            <person name="Aguiy J.C."/>
        </authorList>
    </citation>
    <scope>NUCLEOTIDE SEQUENCE [LARGE SCALE GENOMIC DNA]</scope>
    <source>
        <strain evidence="1">JCA_2017</strain>
    </source>
</reference>
<evidence type="ECO:0000313" key="2">
    <source>
        <dbReference type="Proteomes" id="UP000257109"/>
    </source>
</evidence>
<comment type="caution">
    <text evidence="1">The sequence shown here is derived from an EMBL/GenBank/DDBJ whole genome shotgun (WGS) entry which is preliminary data.</text>
</comment>